<keyword evidence="5" id="KW-0498">Mitosis</keyword>
<dbReference type="OMA" id="YLKMEAH"/>
<evidence type="ECO:0000256" key="3">
    <source>
        <dbReference type="ARBA" id="ARBA00022454"/>
    </source>
</evidence>
<comment type="subcellular location">
    <subcellularLocation>
        <location evidence="1">Chromosome</location>
        <location evidence="1">Centromere</location>
    </subcellularLocation>
</comment>
<evidence type="ECO:0000256" key="4">
    <source>
        <dbReference type="ARBA" id="ARBA00022618"/>
    </source>
</evidence>
<evidence type="ECO:0000256" key="2">
    <source>
        <dbReference type="ARBA" id="ARBA00005498"/>
    </source>
</evidence>
<dbReference type="Ensembl" id="ENSEBUT00000012426.1">
    <property type="protein sequence ID" value="ENSEBUP00000011851.1"/>
    <property type="gene ID" value="ENSEBUG00000007586.1"/>
</dbReference>
<reference evidence="11" key="1">
    <citation type="submission" date="2025-08" db="UniProtKB">
        <authorList>
            <consortium name="Ensembl"/>
        </authorList>
    </citation>
    <scope>IDENTIFICATION</scope>
</reference>
<keyword evidence="4" id="KW-0132">Cell division</keyword>
<evidence type="ECO:0000256" key="9">
    <source>
        <dbReference type="SAM" id="Coils"/>
    </source>
</evidence>
<dbReference type="GeneTree" id="ENSGT00390000004199"/>
<dbReference type="Gene3D" id="1.10.418.60">
    <property type="entry name" value="Ncd80 complex, Nuf2 subunit"/>
    <property type="match status" value="1"/>
</dbReference>
<evidence type="ECO:0000259" key="10">
    <source>
        <dbReference type="Pfam" id="PF03800"/>
    </source>
</evidence>
<evidence type="ECO:0000256" key="7">
    <source>
        <dbReference type="ARBA" id="ARBA00023306"/>
    </source>
</evidence>
<dbReference type="GO" id="GO:0031262">
    <property type="term" value="C:Ndc80 complex"/>
    <property type="evidence" value="ECO:0007669"/>
    <property type="project" value="InterPro"/>
</dbReference>
<proteinExistence type="inferred from homology"/>
<dbReference type="InterPro" id="IPR005549">
    <property type="entry name" value="Kinetochore_Nuf2_N"/>
</dbReference>
<dbReference type="GO" id="GO:0051301">
    <property type="term" value="P:cell division"/>
    <property type="evidence" value="ECO:0007669"/>
    <property type="project" value="UniProtKB-KW"/>
</dbReference>
<feature type="domain" description="Kinetochore protein Nuf2 N-terminal" evidence="10">
    <location>
        <begin position="2"/>
        <end position="108"/>
    </location>
</feature>
<comment type="similarity">
    <text evidence="2">Belongs to the NUF2 family.</text>
</comment>
<keyword evidence="8" id="KW-0137">Centromere</keyword>
<evidence type="ECO:0000256" key="5">
    <source>
        <dbReference type="ARBA" id="ARBA00022776"/>
    </source>
</evidence>
<organism evidence="11 12">
    <name type="scientific">Eptatretus burgeri</name>
    <name type="common">Inshore hagfish</name>
    <dbReference type="NCBI Taxonomy" id="7764"/>
    <lineage>
        <taxon>Eukaryota</taxon>
        <taxon>Metazoa</taxon>
        <taxon>Chordata</taxon>
        <taxon>Craniata</taxon>
        <taxon>Vertebrata</taxon>
        <taxon>Cyclostomata</taxon>
        <taxon>Myxini</taxon>
        <taxon>Myxiniformes</taxon>
        <taxon>Myxinidae</taxon>
        <taxon>Eptatretinae</taxon>
        <taxon>Eptatretus</taxon>
    </lineage>
</organism>
<reference evidence="11" key="2">
    <citation type="submission" date="2025-09" db="UniProtKB">
        <authorList>
            <consortium name="Ensembl"/>
        </authorList>
    </citation>
    <scope>IDENTIFICATION</scope>
</reference>
<name>A0A8C4Q944_EPTBU</name>
<dbReference type="InterPro" id="IPR038275">
    <property type="entry name" value="Nuf2_N_sf"/>
</dbReference>
<feature type="coiled-coil region" evidence="9">
    <location>
        <begin position="150"/>
        <end position="209"/>
    </location>
</feature>
<dbReference type="AlphaFoldDB" id="A0A8C4Q944"/>
<keyword evidence="7" id="KW-0131">Cell cycle</keyword>
<dbReference type="Pfam" id="PF03800">
    <property type="entry name" value="Nuf2"/>
    <property type="match status" value="1"/>
</dbReference>
<keyword evidence="3" id="KW-0158">Chromosome</keyword>
<sequence>MNDITHPKAEVMQQVYLKVLEFFYNIDTEMLFKPAPNEHSELGIIVGPIRPVLVLYSLLQKFMPRCMVNDFVLNDLFNPNSKRILRFFSGIMNYSLFRKDAFADFMRLKESWNESLDYFARLKKGNEELQARLNKKKSIFINTDREIQSAAKEVSAAQDLENELAKQANQSRHEVSLLKSTLKEKNRFLDQLQAELAAKKDAAISLRAKIVENPEKMIADIQHKNMNVQNFKVHLEEKVQQGKEFKEQVKALKIFQDHLNVALDILEEIYSLVEQGKRLNKELGEVGSELQRNDGLLRNLTQKQELTQQTIDQQQEYLATFLIISQRKKEEYAEEIKTCNREMECIQLQAKEELIKLQVEEQYTTDMIAAEEQHLNMELQQYETLSFKLTNHVENLYAKMGQSVDVFKHKWDALVEELSFLEKQMNE</sequence>
<evidence type="ECO:0000313" key="11">
    <source>
        <dbReference type="Ensembl" id="ENSEBUP00000011851.1"/>
    </source>
</evidence>
<keyword evidence="6 9" id="KW-0175">Coiled coil</keyword>
<accession>A0A8C4Q944</accession>
<evidence type="ECO:0000256" key="6">
    <source>
        <dbReference type="ARBA" id="ARBA00023054"/>
    </source>
</evidence>
<evidence type="ECO:0000313" key="12">
    <source>
        <dbReference type="Proteomes" id="UP000694388"/>
    </source>
</evidence>
<dbReference type="Proteomes" id="UP000694388">
    <property type="component" value="Unplaced"/>
</dbReference>
<keyword evidence="12" id="KW-1185">Reference proteome</keyword>
<protein>
    <recommendedName>
        <fullName evidence="10">Kinetochore protein Nuf2 N-terminal domain-containing protein</fullName>
    </recommendedName>
</protein>
<evidence type="ECO:0000256" key="8">
    <source>
        <dbReference type="ARBA" id="ARBA00023328"/>
    </source>
</evidence>
<evidence type="ECO:0000256" key="1">
    <source>
        <dbReference type="ARBA" id="ARBA00004584"/>
    </source>
</evidence>